<dbReference type="PROSITE" id="PS50030">
    <property type="entry name" value="UBA"/>
    <property type="match status" value="1"/>
</dbReference>
<dbReference type="AlphaFoldDB" id="A0A8J5I1N3"/>
<proteinExistence type="predicted"/>
<keyword evidence="2" id="KW-1133">Transmembrane helix</keyword>
<evidence type="ECO:0000313" key="5">
    <source>
        <dbReference type="Proteomes" id="UP000734854"/>
    </source>
</evidence>
<dbReference type="InterPro" id="IPR022764">
    <property type="entry name" value="Peptidase_S54_rhomboid_dom"/>
</dbReference>
<comment type="caution">
    <text evidence="4">The sequence shown here is derived from an EMBL/GenBank/DDBJ whole genome shotgun (WGS) entry which is preliminary data.</text>
</comment>
<evidence type="ECO:0000256" key="2">
    <source>
        <dbReference type="SAM" id="Phobius"/>
    </source>
</evidence>
<accession>A0A8J5I1N3</accession>
<dbReference type="PANTHER" id="PTHR43066">
    <property type="entry name" value="RHOMBOID-RELATED PROTEIN"/>
    <property type="match status" value="1"/>
</dbReference>
<keyword evidence="2" id="KW-0472">Membrane</keyword>
<evidence type="ECO:0000259" key="3">
    <source>
        <dbReference type="PROSITE" id="PS50030"/>
    </source>
</evidence>
<feature type="transmembrane region" description="Helical" evidence="2">
    <location>
        <begin position="50"/>
        <end position="76"/>
    </location>
</feature>
<dbReference type="Pfam" id="PF00627">
    <property type="entry name" value="UBA"/>
    <property type="match status" value="1"/>
</dbReference>
<dbReference type="PANTHER" id="PTHR43066:SF21">
    <property type="entry name" value="UBIQUITIN-ASSOCIATED DOMAIN-CONTAINING PROTEIN 2"/>
    <property type="match status" value="1"/>
</dbReference>
<keyword evidence="5" id="KW-1185">Reference proteome</keyword>
<reference evidence="4 5" key="1">
    <citation type="submission" date="2020-08" db="EMBL/GenBank/DDBJ databases">
        <title>Plant Genome Project.</title>
        <authorList>
            <person name="Zhang R.-G."/>
        </authorList>
    </citation>
    <scope>NUCLEOTIDE SEQUENCE [LARGE SCALE GENOMIC DNA]</scope>
    <source>
        <tissue evidence="4">Rhizome</tissue>
    </source>
</reference>
<name>A0A8J5I1N3_ZINOF</name>
<evidence type="ECO:0000313" key="4">
    <source>
        <dbReference type="EMBL" id="KAG6539172.1"/>
    </source>
</evidence>
<dbReference type="GO" id="GO:0016020">
    <property type="term" value="C:membrane"/>
    <property type="evidence" value="ECO:0007669"/>
    <property type="project" value="InterPro"/>
</dbReference>
<dbReference type="Pfam" id="PF01694">
    <property type="entry name" value="Rhomboid"/>
    <property type="match status" value="1"/>
</dbReference>
<organism evidence="4 5">
    <name type="scientific">Zingiber officinale</name>
    <name type="common">Ginger</name>
    <name type="synonym">Amomum zingiber</name>
    <dbReference type="NCBI Taxonomy" id="94328"/>
    <lineage>
        <taxon>Eukaryota</taxon>
        <taxon>Viridiplantae</taxon>
        <taxon>Streptophyta</taxon>
        <taxon>Embryophyta</taxon>
        <taxon>Tracheophyta</taxon>
        <taxon>Spermatophyta</taxon>
        <taxon>Magnoliopsida</taxon>
        <taxon>Liliopsida</taxon>
        <taxon>Zingiberales</taxon>
        <taxon>Zingiberaceae</taxon>
        <taxon>Zingiber</taxon>
    </lineage>
</organism>
<feature type="region of interest" description="Disordered" evidence="1">
    <location>
        <begin position="218"/>
        <end position="247"/>
    </location>
</feature>
<evidence type="ECO:0000256" key="1">
    <source>
        <dbReference type="SAM" id="MobiDB-lite"/>
    </source>
</evidence>
<dbReference type="GO" id="GO:0004252">
    <property type="term" value="F:serine-type endopeptidase activity"/>
    <property type="evidence" value="ECO:0007669"/>
    <property type="project" value="InterPro"/>
</dbReference>
<dbReference type="InterPro" id="IPR015940">
    <property type="entry name" value="UBA"/>
</dbReference>
<feature type="domain" description="UBA" evidence="3">
    <location>
        <begin position="248"/>
        <end position="290"/>
    </location>
</feature>
<feature type="transmembrane region" description="Helical" evidence="2">
    <location>
        <begin position="117"/>
        <end position="134"/>
    </location>
</feature>
<dbReference type="EMBL" id="JACMSC010000001">
    <property type="protein sequence ID" value="KAG6539172.1"/>
    <property type="molecule type" value="Genomic_DNA"/>
</dbReference>
<feature type="transmembrane region" description="Helical" evidence="2">
    <location>
        <begin position="12"/>
        <end position="30"/>
    </location>
</feature>
<feature type="transmembrane region" description="Helical" evidence="2">
    <location>
        <begin position="88"/>
        <end position="110"/>
    </location>
</feature>
<sequence>MNGGPSGFHNAPVTKTIVVVSAFLTVLAGVQGRSLRLGLSYQDIFGKFPLWKLIASTFAFSSTPEMIFGLYLLYYFRVFERQIGSNKHTIFIIFSILLSLILEALALAYLRETLSRLASGPYGLIFAAFLPFYFDIPVSSRFRVFGLNFTDKSLIYLAGLQLLFSSWKRSIVPGLCGLLAGSLYRLNVLGIRKLKFPEAFLSVFSRLPLPSSGSSPILARGNATGNTRPYPGHQMEEGGYPSQLERNHSDSTEASIATLVSMGFDRDSARRALTHAENDVNVATNILLESQSLR</sequence>
<dbReference type="Proteomes" id="UP000734854">
    <property type="component" value="Unassembled WGS sequence"/>
</dbReference>
<dbReference type="SMART" id="SM00165">
    <property type="entry name" value="UBA"/>
    <property type="match status" value="1"/>
</dbReference>
<dbReference type="OrthoDB" id="272778at2759"/>
<keyword evidence="2" id="KW-0812">Transmembrane</keyword>
<protein>
    <recommendedName>
        <fullName evidence="3">UBA domain-containing protein</fullName>
    </recommendedName>
</protein>
<gene>
    <name evidence="4" type="ORF">ZIOFF_004325</name>
</gene>